<gene>
    <name evidence="3" type="ORF">CIB84_012136</name>
</gene>
<evidence type="ECO:0000313" key="3">
    <source>
        <dbReference type="EMBL" id="POI24116.1"/>
    </source>
</evidence>
<protein>
    <submittedName>
        <fullName evidence="3">Uncharacterized protein</fullName>
    </submittedName>
</protein>
<proteinExistence type="predicted"/>
<keyword evidence="2" id="KW-0732">Signal</keyword>
<keyword evidence="4" id="KW-1185">Reference proteome</keyword>
<feature type="region of interest" description="Disordered" evidence="1">
    <location>
        <begin position="135"/>
        <end position="154"/>
    </location>
</feature>
<feature type="signal peptide" evidence="2">
    <location>
        <begin position="1"/>
        <end position="17"/>
    </location>
</feature>
<organism evidence="3 4">
    <name type="scientific">Bambusicola thoracicus</name>
    <name type="common">Chinese bamboo-partridge</name>
    <name type="synonym">Perdix thoracica</name>
    <dbReference type="NCBI Taxonomy" id="9083"/>
    <lineage>
        <taxon>Eukaryota</taxon>
        <taxon>Metazoa</taxon>
        <taxon>Chordata</taxon>
        <taxon>Craniata</taxon>
        <taxon>Vertebrata</taxon>
        <taxon>Euteleostomi</taxon>
        <taxon>Archelosauria</taxon>
        <taxon>Archosauria</taxon>
        <taxon>Dinosauria</taxon>
        <taxon>Saurischia</taxon>
        <taxon>Theropoda</taxon>
        <taxon>Coelurosauria</taxon>
        <taxon>Aves</taxon>
        <taxon>Neognathae</taxon>
        <taxon>Galloanserae</taxon>
        <taxon>Galliformes</taxon>
        <taxon>Phasianidae</taxon>
        <taxon>Perdicinae</taxon>
        <taxon>Bambusicola</taxon>
    </lineage>
</organism>
<name>A0A2P4SJ32_BAMTH</name>
<sequence>MVTLLILSLVIVHRSLIREGTHPSLCSPQTSGTTDATWEVPGQPAACETWMSSCKVRAHEEESCHSCQCSNSNKSLALQLVISSVPGSDFESHRSSNTTPAESFFQWLIYPTCALRAADFPSARALTGSTADGAEANAYLQPPPQQITTQEHSQPSYLRTERSQWCVLPDSQNPCHRYYQPMPSKF</sequence>
<feature type="chain" id="PRO_5015150890" evidence="2">
    <location>
        <begin position="18"/>
        <end position="186"/>
    </location>
</feature>
<dbReference type="EMBL" id="PPHD01043715">
    <property type="protein sequence ID" value="POI24116.1"/>
    <property type="molecule type" value="Genomic_DNA"/>
</dbReference>
<accession>A0A2P4SJ32</accession>
<evidence type="ECO:0000313" key="4">
    <source>
        <dbReference type="Proteomes" id="UP000237246"/>
    </source>
</evidence>
<dbReference type="AlphaFoldDB" id="A0A2P4SJ32"/>
<evidence type="ECO:0000256" key="2">
    <source>
        <dbReference type="SAM" id="SignalP"/>
    </source>
</evidence>
<comment type="caution">
    <text evidence="3">The sequence shown here is derived from an EMBL/GenBank/DDBJ whole genome shotgun (WGS) entry which is preliminary data.</text>
</comment>
<dbReference type="Proteomes" id="UP000237246">
    <property type="component" value="Unassembled WGS sequence"/>
</dbReference>
<reference evidence="3 4" key="1">
    <citation type="submission" date="2018-01" db="EMBL/GenBank/DDBJ databases">
        <title>Comparison of the Chinese Bamboo Partridge and Red Junglefowl genome sequences highlights the importance of demography in genome evolution.</title>
        <authorList>
            <person name="Tiley G.P."/>
            <person name="Kimball R.T."/>
            <person name="Braun E.L."/>
            <person name="Burleigh J.G."/>
        </authorList>
    </citation>
    <scope>NUCLEOTIDE SEQUENCE [LARGE SCALE GENOMIC DNA]</scope>
    <source>
        <strain evidence="3">RTK389</strain>
        <tissue evidence="3">Blood</tissue>
    </source>
</reference>
<evidence type="ECO:0000256" key="1">
    <source>
        <dbReference type="SAM" id="MobiDB-lite"/>
    </source>
</evidence>